<dbReference type="InterPro" id="IPR000308">
    <property type="entry name" value="14-3-3"/>
</dbReference>
<accession>A0A4Q9L7H7</accession>
<dbReference type="CDD" id="cd08774">
    <property type="entry name" value="14-3-3"/>
    <property type="match status" value="1"/>
</dbReference>
<dbReference type="Proteomes" id="UP000291404">
    <property type="component" value="Unassembled WGS sequence"/>
</dbReference>
<dbReference type="InterPro" id="IPR036815">
    <property type="entry name" value="14-3-3_dom_sf"/>
</dbReference>
<feature type="site" description="Interaction with phosphoserine on interacting protein" evidence="2">
    <location>
        <position position="138"/>
    </location>
</feature>
<feature type="region of interest" description="Disordered" evidence="3">
    <location>
        <begin position="241"/>
        <end position="267"/>
    </location>
</feature>
<dbReference type="EMBL" id="PIXR01000106">
    <property type="protein sequence ID" value="TBU09096.1"/>
    <property type="molecule type" value="Genomic_DNA"/>
</dbReference>
<organism evidence="5 7">
    <name type="scientific">Hamiltosporidium magnivora</name>
    <dbReference type="NCBI Taxonomy" id="148818"/>
    <lineage>
        <taxon>Eukaryota</taxon>
        <taxon>Fungi</taxon>
        <taxon>Fungi incertae sedis</taxon>
        <taxon>Microsporidia</taxon>
        <taxon>Dubosqiidae</taxon>
        <taxon>Hamiltosporidium</taxon>
    </lineage>
</organism>
<evidence type="ECO:0000313" key="6">
    <source>
        <dbReference type="EMBL" id="TBU09096.1"/>
    </source>
</evidence>
<evidence type="ECO:0000313" key="8">
    <source>
        <dbReference type="Proteomes" id="UP000293045"/>
    </source>
</evidence>
<comment type="caution">
    <text evidence="5">The sequence shown here is derived from an EMBL/GenBank/DDBJ whole genome shotgun (WGS) entry which is preliminary data.</text>
</comment>
<reference evidence="7 8" key="1">
    <citation type="submission" date="2017-12" db="EMBL/GenBank/DDBJ databases">
        <authorList>
            <person name="Pombert J.-F."/>
            <person name="Haag K.L."/>
            <person name="Ebert D."/>
        </authorList>
    </citation>
    <scope>NUCLEOTIDE SEQUENCE [LARGE SCALE GENOMIC DNA]</scope>
    <source>
        <strain evidence="5">BE-OM-2</strain>
        <strain evidence="6">IL-BN-2</strain>
    </source>
</reference>
<dbReference type="EMBL" id="PITI01000889">
    <property type="protein sequence ID" value="TBU03649.1"/>
    <property type="molecule type" value="Genomic_DNA"/>
</dbReference>
<evidence type="ECO:0000313" key="7">
    <source>
        <dbReference type="Proteomes" id="UP000291404"/>
    </source>
</evidence>
<dbReference type="SMART" id="SM00101">
    <property type="entry name" value="14_3_3"/>
    <property type="match status" value="1"/>
</dbReference>
<feature type="site" description="Interaction with phosphoserine on interacting protein" evidence="2">
    <location>
        <position position="63"/>
    </location>
</feature>
<gene>
    <name evidence="5" type="ORF">CWI36_0889p0020</name>
    <name evidence="6" type="ORF">CWI39_0106p0010</name>
</gene>
<dbReference type="InterPro" id="IPR023410">
    <property type="entry name" value="14-3-3_domain"/>
</dbReference>
<sequence>MKNIDFDRLISRASLSERAERYEDMVSDMKQAIKIAFEDKVELDVKARNLFSVAYKNLAGARRASWRILSSERQKLECKDPVQHEIAEKYVVQVEKELHEICDDVLNVIDSSILYPESLNTNVESKVFFLKMKADYYRYKAEVSEGDVLRKCTDESFHAYDSATKEASVLPPTHPVRLGLALNFSVFYYEIHKEHEKACALAKQAFDDAIAELDQLSEDHYKDSTLIMQLLRDNLTLWTNQDDNTQMDEQAEQEGFEKEEENEATPY</sequence>
<evidence type="ECO:0000256" key="2">
    <source>
        <dbReference type="PIRSR" id="PIRSR000868-1"/>
    </source>
</evidence>
<dbReference type="PIRSF" id="PIRSF000868">
    <property type="entry name" value="14-3-3"/>
    <property type="match status" value="1"/>
</dbReference>
<proteinExistence type="inferred from homology"/>
<comment type="similarity">
    <text evidence="1">Belongs to the 14-3-3 family.</text>
</comment>
<dbReference type="PANTHER" id="PTHR18860">
    <property type="entry name" value="14-3-3 PROTEIN"/>
    <property type="match status" value="1"/>
</dbReference>
<dbReference type="VEuPathDB" id="MicrosporidiaDB:CWI39_0106p0010"/>
<protein>
    <submittedName>
        <fullName evidence="5">14-3-3-like signal transduction protein</fullName>
    </submittedName>
</protein>
<evidence type="ECO:0000313" key="5">
    <source>
        <dbReference type="EMBL" id="TBU03649.1"/>
    </source>
</evidence>
<dbReference type="Pfam" id="PF00244">
    <property type="entry name" value="14-3-3"/>
    <property type="match status" value="1"/>
</dbReference>
<dbReference type="AlphaFoldDB" id="A0A4Q9L7H7"/>
<evidence type="ECO:0000259" key="4">
    <source>
        <dbReference type="SMART" id="SM00101"/>
    </source>
</evidence>
<keyword evidence="7" id="KW-1185">Reference proteome</keyword>
<dbReference type="SUPFAM" id="SSF48445">
    <property type="entry name" value="14-3-3 protein"/>
    <property type="match status" value="1"/>
</dbReference>
<name>A0A4Q9L7H7_9MICR</name>
<evidence type="ECO:0000256" key="3">
    <source>
        <dbReference type="SAM" id="MobiDB-lite"/>
    </source>
</evidence>
<dbReference type="Gene3D" id="1.20.190.20">
    <property type="entry name" value="14-3-3 domain"/>
    <property type="match status" value="1"/>
</dbReference>
<feature type="compositionally biased region" description="Acidic residues" evidence="3">
    <location>
        <begin position="245"/>
        <end position="267"/>
    </location>
</feature>
<dbReference type="VEuPathDB" id="MicrosporidiaDB:CWI36_0889p0020"/>
<dbReference type="Proteomes" id="UP000293045">
    <property type="component" value="Unassembled WGS sequence"/>
</dbReference>
<feature type="domain" description="14-3-3" evidence="4">
    <location>
        <begin position="7"/>
        <end position="252"/>
    </location>
</feature>
<evidence type="ECO:0000256" key="1">
    <source>
        <dbReference type="ARBA" id="ARBA00006141"/>
    </source>
</evidence>
<dbReference type="PRINTS" id="PR00305">
    <property type="entry name" value="1433ZETA"/>
</dbReference>
<dbReference type="STRING" id="148818.A0A4Q9L7H7"/>